<reference evidence="2 3" key="1">
    <citation type="journal article" date="2016" name="Mol. Biol. Evol.">
        <title>Comparative Genomics of Early-Diverging Mushroom-Forming Fungi Provides Insights into the Origins of Lignocellulose Decay Capabilities.</title>
        <authorList>
            <person name="Nagy L.G."/>
            <person name="Riley R."/>
            <person name="Tritt A."/>
            <person name="Adam C."/>
            <person name="Daum C."/>
            <person name="Floudas D."/>
            <person name="Sun H."/>
            <person name="Yadav J.S."/>
            <person name="Pangilinan J."/>
            <person name="Larsson K.H."/>
            <person name="Matsuura K."/>
            <person name="Barry K."/>
            <person name="Labutti K."/>
            <person name="Kuo R."/>
            <person name="Ohm R.A."/>
            <person name="Bhattacharya S.S."/>
            <person name="Shirouzu T."/>
            <person name="Yoshinaga Y."/>
            <person name="Martin F.M."/>
            <person name="Grigoriev I.V."/>
            <person name="Hibbett D.S."/>
        </authorList>
    </citation>
    <scope>NUCLEOTIDE SEQUENCE [LARGE SCALE GENOMIC DNA]</scope>
    <source>
        <strain evidence="2 3">HHB12029</strain>
    </source>
</reference>
<dbReference type="Gene3D" id="3.80.10.10">
    <property type="entry name" value="Ribonuclease Inhibitor"/>
    <property type="match status" value="1"/>
</dbReference>
<feature type="domain" description="F-box" evidence="1">
    <location>
        <begin position="12"/>
        <end position="51"/>
    </location>
</feature>
<evidence type="ECO:0000259" key="1">
    <source>
        <dbReference type="SMART" id="SM00256"/>
    </source>
</evidence>
<evidence type="ECO:0000313" key="2">
    <source>
        <dbReference type="EMBL" id="KZV81286.1"/>
    </source>
</evidence>
<keyword evidence="3" id="KW-1185">Reference proteome</keyword>
<gene>
    <name evidence="2" type="ORF">EXIGLDRAFT_387728</name>
</gene>
<accession>A0A165BUZ6</accession>
<dbReference type="InParanoid" id="A0A165BUZ6"/>
<name>A0A165BUZ6_EXIGL</name>
<proteinExistence type="predicted"/>
<dbReference type="SUPFAM" id="SSF81383">
    <property type="entry name" value="F-box domain"/>
    <property type="match status" value="1"/>
</dbReference>
<dbReference type="InterPro" id="IPR001810">
    <property type="entry name" value="F-box_dom"/>
</dbReference>
<sequence length="374" mass="42335">MPPTLYPTSPALPNEIWLLVFSNLAQRDHLAAARCSKHFLALIRPLIWKRLDFTAPWKVVKALCTTIRRNAHIASLVEHWALTIDMQDPKLPDALTVMPLLALTLQRLTNLRVLVFTFNSGWFPIASKVLDNCTLPHLESLSTTVQPSIASFIARHPNLKSLGRCIYTREDIWPMLGPGMPLENLHVVIQPLLQLLEHHAANNPSVRRLSKVCRIHLVTTDWYVYARELCALLNAADVHIGELCLESSIYGLVTIPSDVKTARIEVISFLTFNFEPDNERCCRFIEAVLAMCPCLRTLKFPGYSCQNDFDLGLVPVILNRFSRTCTTLRTLITARGPTWVHGRTLITSRGPTWERQGDGWVQTHTAPTRRPDQV</sequence>
<protein>
    <recommendedName>
        <fullName evidence="1">F-box domain-containing protein</fullName>
    </recommendedName>
</protein>
<evidence type="ECO:0000313" key="3">
    <source>
        <dbReference type="Proteomes" id="UP000077266"/>
    </source>
</evidence>
<dbReference type="AlphaFoldDB" id="A0A165BUZ6"/>
<dbReference type="Proteomes" id="UP000077266">
    <property type="component" value="Unassembled WGS sequence"/>
</dbReference>
<dbReference type="EMBL" id="KV426402">
    <property type="protein sequence ID" value="KZV81286.1"/>
    <property type="molecule type" value="Genomic_DNA"/>
</dbReference>
<dbReference type="InterPro" id="IPR036047">
    <property type="entry name" value="F-box-like_dom_sf"/>
</dbReference>
<dbReference type="Pfam" id="PF12937">
    <property type="entry name" value="F-box-like"/>
    <property type="match status" value="1"/>
</dbReference>
<dbReference type="InterPro" id="IPR032675">
    <property type="entry name" value="LRR_dom_sf"/>
</dbReference>
<dbReference type="OrthoDB" id="3045012at2759"/>
<organism evidence="2 3">
    <name type="scientific">Exidia glandulosa HHB12029</name>
    <dbReference type="NCBI Taxonomy" id="1314781"/>
    <lineage>
        <taxon>Eukaryota</taxon>
        <taxon>Fungi</taxon>
        <taxon>Dikarya</taxon>
        <taxon>Basidiomycota</taxon>
        <taxon>Agaricomycotina</taxon>
        <taxon>Agaricomycetes</taxon>
        <taxon>Auriculariales</taxon>
        <taxon>Exidiaceae</taxon>
        <taxon>Exidia</taxon>
    </lineage>
</organism>
<dbReference type="SMART" id="SM00256">
    <property type="entry name" value="FBOX"/>
    <property type="match status" value="1"/>
</dbReference>